<accession>A0A023FBU8</accession>
<name>A0A023FBU8_AMBCJ</name>
<evidence type="ECO:0000313" key="2">
    <source>
        <dbReference type="EMBL" id="JAC18967.1"/>
    </source>
</evidence>
<organism evidence="2">
    <name type="scientific">Amblyomma cajennense</name>
    <name type="common">Cayenne tick</name>
    <name type="synonym">Acarus cajennensis</name>
    <dbReference type="NCBI Taxonomy" id="34607"/>
    <lineage>
        <taxon>Eukaryota</taxon>
        <taxon>Metazoa</taxon>
        <taxon>Ecdysozoa</taxon>
        <taxon>Arthropoda</taxon>
        <taxon>Chelicerata</taxon>
        <taxon>Arachnida</taxon>
        <taxon>Acari</taxon>
        <taxon>Parasitiformes</taxon>
        <taxon>Ixodida</taxon>
        <taxon>Ixodoidea</taxon>
        <taxon>Ixodidae</taxon>
        <taxon>Amblyomminae</taxon>
        <taxon>Amblyomma</taxon>
    </lineage>
</organism>
<feature type="non-terminal residue" evidence="2">
    <location>
        <position position="1"/>
    </location>
</feature>
<sequence length="112" mass="11465">RCDAALLLLFLRWQLFPCQPRRTSCKRKGGEGPFGRASLAALGPTVFSGDCHAGVAAGGSAFAQLRAASSSTPTLVAPTSEGIVGGAAFCAHRRRTLLVSPQQPPLDCAAGG</sequence>
<dbReference type="EMBL" id="GBBK01005515">
    <property type="protein sequence ID" value="JAC18967.1"/>
    <property type="molecule type" value="mRNA"/>
</dbReference>
<feature type="signal peptide" evidence="1">
    <location>
        <begin position="1"/>
        <end position="20"/>
    </location>
</feature>
<proteinExistence type="evidence at transcript level"/>
<reference evidence="2" key="1">
    <citation type="submission" date="2014-03" db="EMBL/GenBank/DDBJ databases">
        <title>The sialotranscriptome of Amblyomma triste, Amblyomma parvum and Amblyomma cajennense ticks, uncovered by 454-based RNA-seq.</title>
        <authorList>
            <person name="Garcia G.R."/>
            <person name="Gardinassi L.G."/>
            <person name="Ribeiro J.M."/>
            <person name="Anatriello E."/>
            <person name="Ferreira B.R."/>
            <person name="Moreira H.N."/>
            <person name="Mafra C."/>
            <person name="Olegario M.M."/>
            <person name="Szabo P.J."/>
            <person name="Miranda-Santos I.K."/>
            <person name="Maruyama S.R."/>
        </authorList>
    </citation>
    <scope>NUCLEOTIDE SEQUENCE</scope>
    <source>
        <strain evidence="2">Uberlandia</strain>
        <tissue evidence="2">Salivary glands</tissue>
    </source>
</reference>
<protein>
    <submittedName>
        <fullName evidence="2">Putative secreted protein</fullName>
    </submittedName>
</protein>
<dbReference type="AlphaFoldDB" id="A0A023FBU8"/>
<keyword evidence="1" id="KW-0732">Signal</keyword>
<evidence type="ECO:0000256" key="1">
    <source>
        <dbReference type="SAM" id="SignalP"/>
    </source>
</evidence>
<feature type="chain" id="PRO_5005404177" evidence="1">
    <location>
        <begin position="21"/>
        <end position="112"/>
    </location>
</feature>